<organism evidence="3 4">
    <name type="scientific">Terricaulis silvestris</name>
    <dbReference type="NCBI Taxonomy" id="2686094"/>
    <lineage>
        <taxon>Bacteria</taxon>
        <taxon>Pseudomonadati</taxon>
        <taxon>Pseudomonadota</taxon>
        <taxon>Alphaproteobacteria</taxon>
        <taxon>Caulobacterales</taxon>
        <taxon>Caulobacteraceae</taxon>
        <taxon>Terricaulis</taxon>
    </lineage>
</organism>
<dbReference type="AlphaFoldDB" id="A0A6I6MNC1"/>
<dbReference type="SMART" id="SM00226">
    <property type="entry name" value="LMWPc"/>
    <property type="match status" value="1"/>
</dbReference>
<keyword evidence="3" id="KW-0560">Oxidoreductase</keyword>
<evidence type="ECO:0000259" key="2">
    <source>
        <dbReference type="SMART" id="SM00226"/>
    </source>
</evidence>
<dbReference type="PANTHER" id="PTHR43428">
    <property type="entry name" value="ARSENATE REDUCTASE"/>
    <property type="match status" value="1"/>
</dbReference>
<dbReference type="Pfam" id="PF01451">
    <property type="entry name" value="LMWPc"/>
    <property type="match status" value="1"/>
</dbReference>
<evidence type="ECO:0000256" key="1">
    <source>
        <dbReference type="ARBA" id="ARBA00022849"/>
    </source>
</evidence>
<reference evidence="4" key="1">
    <citation type="submission" date="2019-12" db="EMBL/GenBank/DDBJ databases">
        <title>Complete genome of Terracaulis silvestris 0127_4.</title>
        <authorList>
            <person name="Vieira S."/>
            <person name="Riedel T."/>
            <person name="Sproer C."/>
            <person name="Pascual J."/>
            <person name="Boedeker C."/>
            <person name="Overmann J."/>
        </authorList>
    </citation>
    <scope>NUCLEOTIDE SEQUENCE [LARGE SCALE GENOMIC DNA]</scope>
    <source>
        <strain evidence="4">0127_4</strain>
    </source>
</reference>
<keyword evidence="4" id="KW-1185">Reference proteome</keyword>
<dbReference type="EMBL" id="CP047045">
    <property type="protein sequence ID" value="QGZ94816.1"/>
    <property type="molecule type" value="Genomic_DNA"/>
</dbReference>
<gene>
    <name evidence="3" type="primary">arsC_2</name>
    <name evidence="3" type="ORF">DSM104635_01648</name>
</gene>
<sequence>MSGVLPASVLFACTHNIIRSPMAAGLMQLQFGTLVRVDSVGVRPGEELSTMAAFVMDEAGIDISRQRPKGLDAFGEYYDDGPFDLIVTLSPEAHHTLLDQIPQLGAAAEYWPTFDPSLAEGSRDQVLMEYRAVRDGLAKRIAQRFVRPSTG</sequence>
<dbReference type="Proteomes" id="UP000431269">
    <property type="component" value="Chromosome"/>
</dbReference>
<dbReference type="PANTHER" id="PTHR43428:SF1">
    <property type="entry name" value="ARSENATE REDUCTASE"/>
    <property type="match status" value="1"/>
</dbReference>
<dbReference type="InterPro" id="IPR023485">
    <property type="entry name" value="Ptyr_pPase"/>
</dbReference>
<evidence type="ECO:0000313" key="4">
    <source>
        <dbReference type="Proteomes" id="UP000431269"/>
    </source>
</evidence>
<evidence type="ECO:0000313" key="3">
    <source>
        <dbReference type="EMBL" id="QGZ94816.1"/>
    </source>
</evidence>
<dbReference type="GO" id="GO:0046685">
    <property type="term" value="P:response to arsenic-containing substance"/>
    <property type="evidence" value="ECO:0007669"/>
    <property type="project" value="UniProtKB-KW"/>
</dbReference>
<accession>A0A6I6MNC1</accession>
<protein>
    <submittedName>
        <fullName evidence="3">Arsenate reductase</fullName>
        <ecNumber evidence="3">1.20.4.-</ecNumber>
    </submittedName>
</protein>
<proteinExistence type="predicted"/>
<feature type="domain" description="Phosphotyrosine protein phosphatase I" evidence="2">
    <location>
        <begin position="7"/>
        <end position="147"/>
    </location>
</feature>
<dbReference type="Gene3D" id="3.40.50.2300">
    <property type="match status" value="1"/>
</dbReference>
<dbReference type="GO" id="GO:0016491">
    <property type="term" value="F:oxidoreductase activity"/>
    <property type="evidence" value="ECO:0007669"/>
    <property type="project" value="UniProtKB-KW"/>
</dbReference>
<dbReference type="KEGG" id="tsv:DSM104635_01648"/>
<name>A0A6I6MNC1_9CAUL</name>
<dbReference type="EC" id="1.20.4.-" evidence="3"/>
<dbReference type="InterPro" id="IPR036196">
    <property type="entry name" value="Ptyr_pPase_sf"/>
</dbReference>
<dbReference type="RefSeq" id="WP_158765725.1">
    <property type="nucleotide sequence ID" value="NZ_CP047045.1"/>
</dbReference>
<keyword evidence="1" id="KW-0059">Arsenical resistance</keyword>
<dbReference type="SUPFAM" id="SSF52788">
    <property type="entry name" value="Phosphotyrosine protein phosphatases I"/>
    <property type="match status" value="1"/>
</dbReference>